<reference evidence="13 14" key="1">
    <citation type="submission" date="2019-03" db="EMBL/GenBank/DDBJ databases">
        <title>Genomic Encyclopedia of Type Strains, Phase IV (KMG-IV): sequencing the most valuable type-strain genomes for metagenomic binning, comparative biology and taxonomic classification.</title>
        <authorList>
            <person name="Goeker M."/>
        </authorList>
    </citation>
    <scope>NUCLEOTIDE SEQUENCE [LARGE SCALE GENOMIC DNA]</scope>
    <source>
        <strain evidence="13 14">DSM 23344</strain>
    </source>
</reference>
<dbReference type="AlphaFoldDB" id="A0A4V2SBB4"/>
<sequence>MTPSFFTSSRGQRLAYRYRTPDTGSRTFVWLSGFKSDMNGTKVVALERWAATAGLGFLAFDYSGHGASEGAFEEGTISRWRQDTLDAVDALSSGPLVLVGSSMGGWMALLAALARPGRVSGMALVAPAPDFTEKLMWAGMPEDARSEILEQGYTLRPSDYDEPYRITRTLIEDGRDWQLLDAPLDITCPVRILQGMCDDDVPWRHAERLVAALTTPDVTLTLVKDGDHRLSRDADILRLQRCCEELSA</sequence>
<feature type="domain" description="AB hydrolase-1" evidence="12">
    <location>
        <begin position="50"/>
        <end position="231"/>
    </location>
</feature>
<comment type="function">
    <text evidence="9">Acts as an acyl-protein thioesterase that hydrolyzes fatty acids from acylated residues in proteins. Regulates the mitochondrial S-depalmitoylation of the nucleophilic active site residue of peroxiredoxin-5/PRDX5, a key antioxidant protein, therefore modulating mitochondrial antioxidant ability. Also catalyzes the deglucuronidation of mycophenolic acid acyl-glucuronide, an active metabolite of the immunosuppressant drug mycophenolate.</text>
</comment>
<dbReference type="EMBL" id="SLWX01000013">
    <property type="protein sequence ID" value="TCO74490.1"/>
    <property type="molecule type" value="Genomic_DNA"/>
</dbReference>
<evidence type="ECO:0000256" key="9">
    <source>
        <dbReference type="ARBA" id="ARBA00046047"/>
    </source>
</evidence>
<dbReference type="PRINTS" id="PR00111">
    <property type="entry name" value="ABHYDROLASE"/>
</dbReference>
<evidence type="ECO:0000259" key="12">
    <source>
        <dbReference type="Pfam" id="PF12697"/>
    </source>
</evidence>
<evidence type="ECO:0000256" key="1">
    <source>
        <dbReference type="ARBA" id="ARBA00012423"/>
    </source>
</evidence>
<dbReference type="EC" id="3.1.2.22" evidence="1"/>
<evidence type="ECO:0000313" key="13">
    <source>
        <dbReference type="EMBL" id="TCO74490.1"/>
    </source>
</evidence>
<comment type="caution">
    <text evidence="13">The sequence shown here is derived from an EMBL/GenBank/DDBJ whole genome shotgun (WGS) entry which is preliminary data.</text>
</comment>
<keyword evidence="3" id="KW-0809">Transit peptide</keyword>
<evidence type="ECO:0000256" key="10">
    <source>
        <dbReference type="ARBA" id="ARBA00047409"/>
    </source>
</evidence>
<keyword evidence="2" id="KW-0378">Hydrolase</keyword>
<dbReference type="PANTHER" id="PTHR16138:SF7">
    <property type="entry name" value="PALMITOYL-PROTEIN THIOESTERASE ABHD10, MITOCHONDRIAL"/>
    <property type="match status" value="1"/>
</dbReference>
<name>A0A4V2SBB4_9GAMM</name>
<evidence type="ECO:0000256" key="11">
    <source>
        <dbReference type="ARBA" id="ARBA00047972"/>
    </source>
</evidence>
<evidence type="ECO:0000313" key="14">
    <source>
        <dbReference type="Proteomes" id="UP000294980"/>
    </source>
</evidence>
<comment type="catalytic activity">
    <reaction evidence="10">
        <text>S-hexadecanoyl-L-cysteinyl-[protein] + H2O = L-cysteinyl-[protein] + hexadecanoate + H(+)</text>
        <dbReference type="Rhea" id="RHEA:19233"/>
        <dbReference type="Rhea" id="RHEA-COMP:10131"/>
        <dbReference type="Rhea" id="RHEA-COMP:11032"/>
        <dbReference type="ChEBI" id="CHEBI:7896"/>
        <dbReference type="ChEBI" id="CHEBI:15377"/>
        <dbReference type="ChEBI" id="CHEBI:15378"/>
        <dbReference type="ChEBI" id="CHEBI:29950"/>
        <dbReference type="ChEBI" id="CHEBI:74151"/>
        <dbReference type="EC" id="3.1.2.22"/>
    </reaction>
    <physiologicalReaction direction="left-to-right" evidence="10">
        <dbReference type="Rhea" id="RHEA:19234"/>
    </physiologicalReaction>
</comment>
<proteinExistence type="predicted"/>
<dbReference type="Proteomes" id="UP000294980">
    <property type="component" value="Unassembled WGS sequence"/>
</dbReference>
<keyword evidence="14" id="KW-1185">Reference proteome</keyword>
<evidence type="ECO:0000256" key="5">
    <source>
        <dbReference type="ARBA" id="ARBA00039314"/>
    </source>
</evidence>
<protein>
    <recommendedName>
        <fullName evidence="5">Palmitoyl-protein thioesterase ABHD10, mitochondrial</fullName>
        <ecNumber evidence="4">3.1.1.93</ecNumber>
        <ecNumber evidence="1">3.1.2.22</ecNumber>
    </recommendedName>
    <alternativeName>
        <fullName evidence="7">Acyl-protein thioesterase ABHD10</fullName>
    </alternativeName>
    <alternativeName>
        <fullName evidence="8">Alpha/beta hydrolase domain-containing protein 10</fullName>
    </alternativeName>
    <alternativeName>
        <fullName evidence="6">Mycophenolic acid acyl-glucuronide esterase, mitochondrial</fullName>
    </alternativeName>
</protein>
<evidence type="ECO:0000256" key="3">
    <source>
        <dbReference type="ARBA" id="ARBA00022946"/>
    </source>
</evidence>
<dbReference type="GO" id="GO:0102390">
    <property type="term" value="F:mycophenolic acid acyl-glucuronide esterase activity"/>
    <property type="evidence" value="ECO:0007669"/>
    <property type="project" value="UniProtKB-EC"/>
</dbReference>
<accession>A0A4V2SBB4</accession>
<dbReference type="Pfam" id="PF12697">
    <property type="entry name" value="Abhydrolase_6"/>
    <property type="match status" value="1"/>
</dbReference>
<dbReference type="SUPFAM" id="SSF53474">
    <property type="entry name" value="alpha/beta-Hydrolases"/>
    <property type="match status" value="1"/>
</dbReference>
<dbReference type="InterPro" id="IPR052382">
    <property type="entry name" value="ABHD10_acyl-thioesterase"/>
</dbReference>
<evidence type="ECO:0000256" key="4">
    <source>
        <dbReference type="ARBA" id="ARBA00039132"/>
    </source>
</evidence>
<dbReference type="Gene3D" id="3.40.50.1820">
    <property type="entry name" value="alpha/beta hydrolase"/>
    <property type="match status" value="1"/>
</dbReference>
<evidence type="ECO:0000256" key="6">
    <source>
        <dbReference type="ARBA" id="ARBA00041520"/>
    </source>
</evidence>
<evidence type="ECO:0000256" key="2">
    <source>
        <dbReference type="ARBA" id="ARBA00022801"/>
    </source>
</evidence>
<dbReference type="GO" id="GO:0008474">
    <property type="term" value="F:palmitoyl-(protein) hydrolase activity"/>
    <property type="evidence" value="ECO:0007669"/>
    <property type="project" value="UniProtKB-EC"/>
</dbReference>
<dbReference type="InterPro" id="IPR029058">
    <property type="entry name" value="AB_hydrolase_fold"/>
</dbReference>
<comment type="catalytic activity">
    <reaction evidence="11">
        <text>mycophenolic acid O-acyl-beta-D-glucuronide + H2O = mycophenolate + D-glucuronate + H(+)</text>
        <dbReference type="Rhea" id="RHEA:34179"/>
        <dbReference type="ChEBI" id="CHEBI:15377"/>
        <dbReference type="ChEBI" id="CHEBI:15378"/>
        <dbReference type="ChEBI" id="CHEBI:58720"/>
        <dbReference type="ChEBI" id="CHEBI:62932"/>
        <dbReference type="ChEBI" id="CHEBI:66982"/>
        <dbReference type="EC" id="3.1.1.93"/>
    </reaction>
    <physiologicalReaction direction="left-to-right" evidence="11">
        <dbReference type="Rhea" id="RHEA:34180"/>
    </physiologicalReaction>
</comment>
<dbReference type="PANTHER" id="PTHR16138">
    <property type="entry name" value="MYCOPHENOLIC ACID ACYL-GLUCURONIDE ESTERASE, MITOCHONDRIAL"/>
    <property type="match status" value="1"/>
</dbReference>
<dbReference type="EC" id="3.1.1.93" evidence="4"/>
<organism evidence="13 14">
    <name type="scientific">Chromatocurvus halotolerans</name>
    <dbReference type="NCBI Taxonomy" id="1132028"/>
    <lineage>
        <taxon>Bacteria</taxon>
        <taxon>Pseudomonadati</taxon>
        <taxon>Pseudomonadota</taxon>
        <taxon>Gammaproteobacteria</taxon>
        <taxon>Cellvibrionales</taxon>
        <taxon>Halieaceae</taxon>
        <taxon>Chromatocurvus</taxon>
    </lineage>
</organism>
<evidence type="ECO:0000256" key="8">
    <source>
        <dbReference type="ARBA" id="ARBA00042704"/>
    </source>
</evidence>
<evidence type="ECO:0000256" key="7">
    <source>
        <dbReference type="ARBA" id="ARBA00042645"/>
    </source>
</evidence>
<dbReference type="InterPro" id="IPR000073">
    <property type="entry name" value="AB_hydrolase_1"/>
</dbReference>
<gene>
    <name evidence="13" type="ORF">EV688_11344</name>
</gene>
<dbReference type="RefSeq" id="WP_205686691.1">
    <property type="nucleotide sequence ID" value="NZ_QQSW01000017.1"/>
</dbReference>